<dbReference type="EnsemblPlants" id="AET2Gv20805500.36">
    <property type="protein sequence ID" value="AET2Gv20805500.36"/>
    <property type="gene ID" value="AET2Gv20805500"/>
</dbReference>
<evidence type="ECO:0000256" key="1">
    <source>
        <dbReference type="ARBA" id="ARBA00009156"/>
    </source>
</evidence>
<dbReference type="Gene3D" id="3.30.420.40">
    <property type="match status" value="1"/>
</dbReference>
<dbReference type="AlphaFoldDB" id="A0A453CCK7"/>
<proteinExistence type="inferred from homology"/>
<reference evidence="5" key="5">
    <citation type="journal article" date="2021" name="G3 (Bethesda)">
        <title>Aegilops tauschii genome assembly Aet v5.0 features greater sequence contiguity and improved annotation.</title>
        <authorList>
            <person name="Wang L."/>
            <person name="Zhu T."/>
            <person name="Rodriguez J.C."/>
            <person name="Deal K.R."/>
            <person name="Dubcovsky J."/>
            <person name="McGuire P.E."/>
            <person name="Lux T."/>
            <person name="Spannagl M."/>
            <person name="Mayer K.F.X."/>
            <person name="Baldrich P."/>
            <person name="Meyers B.C."/>
            <person name="Huo N."/>
            <person name="Gu Y.Q."/>
            <person name="Zhou H."/>
            <person name="Devos K.M."/>
            <person name="Bennetzen J.L."/>
            <person name="Unver T."/>
            <person name="Budak H."/>
            <person name="Gulick P.J."/>
            <person name="Galiba G."/>
            <person name="Kalapos B."/>
            <person name="Nelson D.R."/>
            <person name="Li P."/>
            <person name="You F.M."/>
            <person name="Luo M.C."/>
            <person name="Dvorak J."/>
        </authorList>
    </citation>
    <scope>NUCLEOTIDE SEQUENCE [LARGE SCALE GENOMIC DNA]</scope>
    <source>
        <strain evidence="5">cv. AL8/78</strain>
    </source>
</reference>
<evidence type="ECO:0000313" key="6">
    <source>
        <dbReference type="Proteomes" id="UP000015105"/>
    </source>
</evidence>
<keyword evidence="6" id="KW-1185">Reference proteome</keyword>
<dbReference type="Proteomes" id="UP000015105">
    <property type="component" value="Chromosome 2D"/>
</dbReference>
<dbReference type="SUPFAM" id="SSF53067">
    <property type="entry name" value="Actin-like ATPase domain"/>
    <property type="match status" value="1"/>
</dbReference>
<comment type="similarity">
    <text evidence="1">Belongs to the FGGY kinase family.</text>
</comment>
<evidence type="ECO:0000256" key="3">
    <source>
        <dbReference type="ARBA" id="ARBA00022777"/>
    </source>
</evidence>
<keyword evidence="2" id="KW-0808">Transferase</keyword>
<reference evidence="6" key="1">
    <citation type="journal article" date="2014" name="Science">
        <title>Ancient hybridizations among the ancestral genomes of bread wheat.</title>
        <authorList>
            <consortium name="International Wheat Genome Sequencing Consortium,"/>
            <person name="Marcussen T."/>
            <person name="Sandve S.R."/>
            <person name="Heier L."/>
            <person name="Spannagl M."/>
            <person name="Pfeifer M."/>
            <person name="Jakobsen K.S."/>
            <person name="Wulff B.B."/>
            <person name="Steuernagel B."/>
            <person name="Mayer K.F."/>
            <person name="Olsen O.A."/>
        </authorList>
    </citation>
    <scope>NUCLEOTIDE SEQUENCE [LARGE SCALE GENOMIC DNA]</scope>
    <source>
        <strain evidence="6">cv. AL8/78</strain>
    </source>
</reference>
<evidence type="ECO:0000259" key="4">
    <source>
        <dbReference type="Pfam" id="PF02782"/>
    </source>
</evidence>
<protein>
    <recommendedName>
        <fullName evidence="4">Carbohydrate kinase FGGY C-terminal domain-containing protein</fullName>
    </recommendedName>
</protein>
<dbReference type="GO" id="GO:0005997">
    <property type="term" value="P:xylulose metabolic process"/>
    <property type="evidence" value="ECO:0007669"/>
    <property type="project" value="TreeGrafter"/>
</dbReference>
<feature type="domain" description="Carbohydrate kinase FGGY C-terminal" evidence="4">
    <location>
        <begin position="31"/>
        <end position="126"/>
    </location>
</feature>
<evidence type="ECO:0000256" key="2">
    <source>
        <dbReference type="ARBA" id="ARBA00022679"/>
    </source>
</evidence>
<dbReference type="PANTHER" id="PTHR10196:SF85">
    <property type="entry name" value="XYLULOSE KINASE"/>
    <property type="match status" value="1"/>
</dbReference>
<evidence type="ECO:0000313" key="5">
    <source>
        <dbReference type="EnsemblPlants" id="AET2Gv20805500.36"/>
    </source>
</evidence>
<dbReference type="GO" id="GO:0004856">
    <property type="term" value="F:D-xylulokinase activity"/>
    <property type="evidence" value="ECO:0007669"/>
    <property type="project" value="TreeGrafter"/>
</dbReference>
<sequence>EKSWDVFNNLLEQTDPLNGGKLGFYYKEHEILPPLPVGFHRYIVDTLTSGPLAETKERQKDEFDPPSEVRALIEGQFMSMRGHAERCGLPVPPKRIIATGGASSNQAILKTLASVFGCPVYTVQRPGMCMKFKPPA</sequence>
<dbReference type="Gramene" id="AET2Gv20805500.36">
    <property type="protein sequence ID" value="AET2Gv20805500.36"/>
    <property type="gene ID" value="AET2Gv20805500"/>
</dbReference>
<keyword evidence="3" id="KW-0418">Kinase</keyword>
<dbReference type="InterPro" id="IPR018485">
    <property type="entry name" value="FGGY_C"/>
</dbReference>
<dbReference type="InterPro" id="IPR043129">
    <property type="entry name" value="ATPase_NBD"/>
</dbReference>
<organism evidence="5 6">
    <name type="scientific">Aegilops tauschii subsp. strangulata</name>
    <name type="common">Goatgrass</name>
    <dbReference type="NCBI Taxonomy" id="200361"/>
    <lineage>
        <taxon>Eukaryota</taxon>
        <taxon>Viridiplantae</taxon>
        <taxon>Streptophyta</taxon>
        <taxon>Embryophyta</taxon>
        <taxon>Tracheophyta</taxon>
        <taxon>Spermatophyta</taxon>
        <taxon>Magnoliopsida</taxon>
        <taxon>Liliopsida</taxon>
        <taxon>Poales</taxon>
        <taxon>Poaceae</taxon>
        <taxon>BOP clade</taxon>
        <taxon>Pooideae</taxon>
        <taxon>Triticodae</taxon>
        <taxon>Triticeae</taxon>
        <taxon>Triticinae</taxon>
        <taxon>Aegilops</taxon>
    </lineage>
</organism>
<accession>A0A453CCK7</accession>
<reference evidence="5" key="3">
    <citation type="journal article" date="2017" name="Nature">
        <title>Genome sequence of the progenitor of the wheat D genome Aegilops tauschii.</title>
        <authorList>
            <person name="Luo M.C."/>
            <person name="Gu Y.Q."/>
            <person name="Puiu D."/>
            <person name="Wang H."/>
            <person name="Twardziok S.O."/>
            <person name="Deal K.R."/>
            <person name="Huo N."/>
            <person name="Zhu T."/>
            <person name="Wang L."/>
            <person name="Wang Y."/>
            <person name="McGuire P.E."/>
            <person name="Liu S."/>
            <person name="Long H."/>
            <person name="Ramasamy R.K."/>
            <person name="Rodriguez J.C."/>
            <person name="Van S.L."/>
            <person name="Yuan L."/>
            <person name="Wang Z."/>
            <person name="Xia Z."/>
            <person name="Xiao L."/>
            <person name="Anderson O.D."/>
            <person name="Ouyang S."/>
            <person name="Liang Y."/>
            <person name="Zimin A.V."/>
            <person name="Pertea G."/>
            <person name="Qi P."/>
            <person name="Bennetzen J.L."/>
            <person name="Dai X."/>
            <person name="Dawson M.W."/>
            <person name="Muller H.G."/>
            <person name="Kugler K."/>
            <person name="Rivarola-Duarte L."/>
            <person name="Spannagl M."/>
            <person name="Mayer K.F.X."/>
            <person name="Lu F.H."/>
            <person name="Bevan M.W."/>
            <person name="Leroy P."/>
            <person name="Li P."/>
            <person name="You F.M."/>
            <person name="Sun Q."/>
            <person name="Liu Z."/>
            <person name="Lyons E."/>
            <person name="Wicker T."/>
            <person name="Salzberg S.L."/>
            <person name="Devos K.M."/>
            <person name="Dvorak J."/>
        </authorList>
    </citation>
    <scope>NUCLEOTIDE SEQUENCE [LARGE SCALE GENOMIC DNA]</scope>
    <source>
        <strain evidence="5">cv. AL8/78</strain>
    </source>
</reference>
<reference evidence="5" key="4">
    <citation type="submission" date="2019-03" db="UniProtKB">
        <authorList>
            <consortium name="EnsemblPlants"/>
        </authorList>
    </citation>
    <scope>IDENTIFICATION</scope>
</reference>
<dbReference type="GO" id="GO:0005829">
    <property type="term" value="C:cytosol"/>
    <property type="evidence" value="ECO:0007669"/>
    <property type="project" value="TreeGrafter"/>
</dbReference>
<dbReference type="Pfam" id="PF02782">
    <property type="entry name" value="FGGY_C"/>
    <property type="match status" value="1"/>
</dbReference>
<reference evidence="6" key="2">
    <citation type="journal article" date="2017" name="Nat. Plants">
        <title>The Aegilops tauschii genome reveals multiple impacts of transposons.</title>
        <authorList>
            <person name="Zhao G."/>
            <person name="Zou C."/>
            <person name="Li K."/>
            <person name="Wang K."/>
            <person name="Li T."/>
            <person name="Gao L."/>
            <person name="Zhang X."/>
            <person name="Wang H."/>
            <person name="Yang Z."/>
            <person name="Liu X."/>
            <person name="Jiang W."/>
            <person name="Mao L."/>
            <person name="Kong X."/>
            <person name="Jiao Y."/>
            <person name="Jia J."/>
        </authorList>
    </citation>
    <scope>NUCLEOTIDE SEQUENCE [LARGE SCALE GENOMIC DNA]</scope>
    <source>
        <strain evidence="6">cv. AL8/78</strain>
    </source>
</reference>
<name>A0A453CCK7_AEGTS</name>
<dbReference type="PANTHER" id="PTHR10196">
    <property type="entry name" value="SUGAR KINASE"/>
    <property type="match status" value="1"/>
</dbReference>